<keyword evidence="1" id="KW-0805">Transcription regulation</keyword>
<name>A0ABS0AEB4_9GAMM</name>
<accession>A0ABS0AEB4</accession>
<keyword evidence="7" id="KW-1185">Reference proteome</keyword>
<dbReference type="PANTHER" id="PTHR30055">
    <property type="entry name" value="HTH-TYPE TRANSCRIPTIONAL REGULATOR RUTR"/>
    <property type="match status" value="1"/>
</dbReference>
<sequence length="235" mass="25503">MAYPTRPFQGQSAASRIHARRQQLLSQAYQIIAAEGWRKLTIHKLCAQAGLNKRYFYESFDSLDAMAAALVDDLAEELIGIGQNAALSGWQEGMDTPALARQVLDRCIGWMVDEPARTRLLFSSASENPQALEQRKTVIRKMARVLSTFSLQYHQAGEPLPIAHVGSALLVGGTIEAVMSWLDADVVVSREEFVEDIACFWVAVGDSAVSLSQSRGIGRALDAPGTGDPWPSGGG</sequence>
<evidence type="ECO:0000313" key="7">
    <source>
        <dbReference type="Proteomes" id="UP000644441"/>
    </source>
</evidence>
<evidence type="ECO:0000313" key="6">
    <source>
        <dbReference type="EMBL" id="MBF5052418.1"/>
    </source>
</evidence>
<evidence type="ECO:0000259" key="5">
    <source>
        <dbReference type="PROSITE" id="PS50977"/>
    </source>
</evidence>
<dbReference type="EMBL" id="ARXR01000006">
    <property type="protein sequence ID" value="MBF5052418.1"/>
    <property type="molecule type" value="Genomic_DNA"/>
</dbReference>
<evidence type="ECO:0000256" key="4">
    <source>
        <dbReference type="PROSITE-ProRule" id="PRU00335"/>
    </source>
</evidence>
<organism evidence="6 7">
    <name type="scientific">Alloalcanivorax venustensis ISO4</name>
    <dbReference type="NCBI Taxonomy" id="1177184"/>
    <lineage>
        <taxon>Bacteria</taxon>
        <taxon>Pseudomonadati</taxon>
        <taxon>Pseudomonadota</taxon>
        <taxon>Gammaproteobacteria</taxon>
        <taxon>Oceanospirillales</taxon>
        <taxon>Alcanivoracaceae</taxon>
        <taxon>Alloalcanivorax</taxon>
    </lineage>
</organism>
<dbReference type="InterPro" id="IPR036271">
    <property type="entry name" value="Tet_transcr_reg_TetR-rel_C_sf"/>
</dbReference>
<dbReference type="PANTHER" id="PTHR30055:SF234">
    <property type="entry name" value="HTH-TYPE TRANSCRIPTIONAL REGULATOR BETI"/>
    <property type="match status" value="1"/>
</dbReference>
<keyword evidence="2 4" id="KW-0238">DNA-binding</keyword>
<protein>
    <submittedName>
        <fullName evidence="6">TetR family transcriptional regulator</fullName>
    </submittedName>
</protein>
<proteinExistence type="predicted"/>
<dbReference type="InterPro" id="IPR009057">
    <property type="entry name" value="Homeodomain-like_sf"/>
</dbReference>
<dbReference type="Proteomes" id="UP000644441">
    <property type="component" value="Unassembled WGS sequence"/>
</dbReference>
<gene>
    <name evidence="6" type="ORF">ISO4_01020</name>
</gene>
<dbReference type="SUPFAM" id="SSF48498">
    <property type="entry name" value="Tetracyclin repressor-like, C-terminal domain"/>
    <property type="match status" value="1"/>
</dbReference>
<evidence type="ECO:0000256" key="2">
    <source>
        <dbReference type="ARBA" id="ARBA00023125"/>
    </source>
</evidence>
<feature type="DNA-binding region" description="H-T-H motif" evidence="4">
    <location>
        <begin position="41"/>
        <end position="60"/>
    </location>
</feature>
<reference evidence="6 7" key="1">
    <citation type="submission" date="2012-09" db="EMBL/GenBank/DDBJ databases">
        <title>Genome Sequence of alkane-degrading Bacterium Alcanivorax venustensis ISO4.</title>
        <authorList>
            <person name="Lai Q."/>
            <person name="Shao Z."/>
        </authorList>
    </citation>
    <scope>NUCLEOTIDE SEQUENCE [LARGE SCALE GENOMIC DNA]</scope>
    <source>
        <strain evidence="6 7">ISO4</strain>
    </source>
</reference>
<dbReference type="InterPro" id="IPR050109">
    <property type="entry name" value="HTH-type_TetR-like_transc_reg"/>
</dbReference>
<dbReference type="InterPro" id="IPR001647">
    <property type="entry name" value="HTH_TetR"/>
</dbReference>
<dbReference type="Pfam" id="PF00440">
    <property type="entry name" value="TetR_N"/>
    <property type="match status" value="1"/>
</dbReference>
<evidence type="ECO:0000256" key="3">
    <source>
        <dbReference type="ARBA" id="ARBA00023163"/>
    </source>
</evidence>
<keyword evidence="3" id="KW-0804">Transcription</keyword>
<dbReference type="PROSITE" id="PS50977">
    <property type="entry name" value="HTH_TETR_2"/>
    <property type="match status" value="1"/>
</dbReference>
<evidence type="ECO:0000256" key="1">
    <source>
        <dbReference type="ARBA" id="ARBA00023015"/>
    </source>
</evidence>
<dbReference type="Gene3D" id="1.10.357.10">
    <property type="entry name" value="Tetracycline Repressor, domain 2"/>
    <property type="match status" value="1"/>
</dbReference>
<feature type="domain" description="HTH tetR-type" evidence="5">
    <location>
        <begin position="18"/>
        <end position="78"/>
    </location>
</feature>
<dbReference type="SUPFAM" id="SSF46689">
    <property type="entry name" value="Homeodomain-like"/>
    <property type="match status" value="1"/>
</dbReference>
<comment type="caution">
    <text evidence="6">The sequence shown here is derived from an EMBL/GenBank/DDBJ whole genome shotgun (WGS) entry which is preliminary data.</text>
</comment>